<dbReference type="PANTHER" id="PTHR15977">
    <property type="entry name" value="CILIA- AND FLAGELLA-ASSOCIATED PROTEIN 46"/>
    <property type="match status" value="1"/>
</dbReference>
<evidence type="ECO:0000313" key="1">
    <source>
        <dbReference type="EMBL" id="MEQ2159093.1"/>
    </source>
</evidence>
<dbReference type="InterPro" id="IPR039586">
    <property type="entry name" value="CFAP46"/>
</dbReference>
<evidence type="ECO:0000313" key="2">
    <source>
        <dbReference type="Proteomes" id="UP001476798"/>
    </source>
</evidence>
<comment type="caution">
    <text evidence="1">The sequence shown here is derived from an EMBL/GenBank/DDBJ whole genome shotgun (WGS) entry which is preliminary data.</text>
</comment>
<organism evidence="1 2">
    <name type="scientific">Goodea atripinnis</name>
    <dbReference type="NCBI Taxonomy" id="208336"/>
    <lineage>
        <taxon>Eukaryota</taxon>
        <taxon>Metazoa</taxon>
        <taxon>Chordata</taxon>
        <taxon>Craniata</taxon>
        <taxon>Vertebrata</taxon>
        <taxon>Euteleostomi</taxon>
        <taxon>Actinopterygii</taxon>
        <taxon>Neopterygii</taxon>
        <taxon>Teleostei</taxon>
        <taxon>Neoteleostei</taxon>
        <taxon>Acanthomorphata</taxon>
        <taxon>Ovalentaria</taxon>
        <taxon>Atherinomorphae</taxon>
        <taxon>Cyprinodontiformes</taxon>
        <taxon>Goodeidae</taxon>
        <taxon>Goodea</taxon>
    </lineage>
</organism>
<accession>A0ABV0MJ07</accession>
<keyword evidence="2" id="KW-1185">Reference proteome</keyword>
<sequence>MSLLMLSFESGEMYLFCLTQATVQKLLEKGVQLNGPAVPPQEMWVGVAEENPCWVAYRDWIQALSAYATSSFLRGGELGVEIEEPWLVENAAIYLWNYNSHLLAAGEYQLLLPTFQNLVEMLQRMKAIG</sequence>
<protein>
    <submittedName>
        <fullName evidence="1">Uncharacterized protein</fullName>
    </submittedName>
</protein>
<gene>
    <name evidence="1" type="ORF">GOODEAATRI_018977</name>
</gene>
<name>A0ABV0MJ07_9TELE</name>
<proteinExistence type="predicted"/>
<dbReference type="Proteomes" id="UP001476798">
    <property type="component" value="Unassembled WGS sequence"/>
</dbReference>
<reference evidence="1 2" key="1">
    <citation type="submission" date="2021-06" db="EMBL/GenBank/DDBJ databases">
        <authorList>
            <person name="Palmer J.M."/>
        </authorList>
    </citation>
    <scope>NUCLEOTIDE SEQUENCE [LARGE SCALE GENOMIC DNA]</scope>
    <source>
        <strain evidence="1 2">GA_2019</strain>
        <tissue evidence="1">Muscle</tissue>
    </source>
</reference>
<dbReference type="EMBL" id="JAHRIO010001650">
    <property type="protein sequence ID" value="MEQ2159093.1"/>
    <property type="molecule type" value="Genomic_DNA"/>
</dbReference>
<dbReference type="PANTHER" id="PTHR15977:SF15">
    <property type="entry name" value="CILIA- AND FLAGELLA-ASSOCIATED PROTEIN 46"/>
    <property type="match status" value="1"/>
</dbReference>